<protein>
    <submittedName>
        <fullName evidence="2">RNA-dependent RNA polymerase</fullName>
    </submittedName>
</protein>
<organism evidence="2 3">
    <name type="scientific">Corchorus olitorius</name>
    <dbReference type="NCBI Taxonomy" id="93759"/>
    <lineage>
        <taxon>Eukaryota</taxon>
        <taxon>Viridiplantae</taxon>
        <taxon>Streptophyta</taxon>
        <taxon>Embryophyta</taxon>
        <taxon>Tracheophyta</taxon>
        <taxon>Spermatophyta</taxon>
        <taxon>Magnoliopsida</taxon>
        <taxon>eudicotyledons</taxon>
        <taxon>Gunneridae</taxon>
        <taxon>Pentapetalae</taxon>
        <taxon>rosids</taxon>
        <taxon>malvids</taxon>
        <taxon>Malvales</taxon>
        <taxon>Malvaceae</taxon>
        <taxon>Grewioideae</taxon>
        <taxon>Apeibeae</taxon>
        <taxon>Corchorus</taxon>
    </lineage>
</organism>
<reference evidence="3" key="1">
    <citation type="submission" date="2013-09" db="EMBL/GenBank/DDBJ databases">
        <title>Corchorus olitorius genome sequencing.</title>
        <authorList>
            <person name="Alam M."/>
            <person name="Haque M.S."/>
            <person name="Islam M.S."/>
            <person name="Emdad E.M."/>
            <person name="Islam M.M."/>
            <person name="Ahmed B."/>
            <person name="Halim A."/>
            <person name="Hossen Q.M.M."/>
            <person name="Hossain M.Z."/>
            <person name="Ahmed R."/>
            <person name="Khan M.M."/>
            <person name="Islam R."/>
            <person name="Rashid M.M."/>
            <person name="Khan S.A."/>
            <person name="Rahman M.S."/>
            <person name="Alam M."/>
            <person name="Yahiya A.S."/>
            <person name="Khan M.S."/>
            <person name="Azam M.S."/>
            <person name="Haque T."/>
            <person name="Lashkar M.Z.H."/>
            <person name="Akhand A.I."/>
            <person name="Morshed G."/>
            <person name="Roy S."/>
            <person name="Uddin K.S."/>
            <person name="Rabeya T."/>
            <person name="Hossain A.S."/>
            <person name="Chowdhury A."/>
            <person name="Snigdha A.R."/>
            <person name="Mortoza M.S."/>
            <person name="Matin S.A."/>
            <person name="Hoque S.M.E."/>
            <person name="Islam M.K."/>
            <person name="Roy D.K."/>
            <person name="Haider R."/>
            <person name="Moosa M.M."/>
            <person name="Elias S.M."/>
            <person name="Hasan A.M."/>
            <person name="Jahan S."/>
            <person name="Shafiuddin M."/>
            <person name="Mahmood N."/>
            <person name="Shommy N.S."/>
        </authorList>
    </citation>
    <scope>NUCLEOTIDE SEQUENCE [LARGE SCALE GENOMIC DNA]</scope>
    <source>
        <strain evidence="3">cv. O-4</strain>
    </source>
</reference>
<accession>A0A1R3HSH3</accession>
<gene>
    <name evidence="2" type="ORF">COLO4_27218</name>
</gene>
<dbReference type="Proteomes" id="UP000187203">
    <property type="component" value="Unassembled WGS sequence"/>
</dbReference>
<feature type="region of interest" description="Disordered" evidence="1">
    <location>
        <begin position="1"/>
        <end position="28"/>
    </location>
</feature>
<dbReference type="EMBL" id="AWUE01019500">
    <property type="protein sequence ID" value="OMO73204.1"/>
    <property type="molecule type" value="Genomic_DNA"/>
</dbReference>
<sequence>MSELRRSSDVVQNLSISSPKRPKTEPNLGKCERSLVLLMMRLCMGPVCCGFQLWPLEGKHLEGMSWLRTCHHSGIPLSL</sequence>
<keyword evidence="2" id="KW-0548">Nucleotidyltransferase</keyword>
<keyword evidence="2" id="KW-0696">RNA-directed RNA polymerase</keyword>
<evidence type="ECO:0000313" key="2">
    <source>
        <dbReference type="EMBL" id="OMO73204.1"/>
    </source>
</evidence>
<proteinExistence type="predicted"/>
<evidence type="ECO:0000256" key="1">
    <source>
        <dbReference type="SAM" id="MobiDB-lite"/>
    </source>
</evidence>
<name>A0A1R3HSH3_9ROSI</name>
<feature type="compositionally biased region" description="Polar residues" evidence="1">
    <location>
        <begin position="9"/>
        <end position="18"/>
    </location>
</feature>
<keyword evidence="3" id="KW-1185">Reference proteome</keyword>
<keyword evidence="2" id="KW-0808">Transferase</keyword>
<dbReference type="GO" id="GO:0003968">
    <property type="term" value="F:RNA-directed RNA polymerase activity"/>
    <property type="evidence" value="ECO:0007669"/>
    <property type="project" value="UniProtKB-KW"/>
</dbReference>
<comment type="caution">
    <text evidence="2">The sequence shown here is derived from an EMBL/GenBank/DDBJ whole genome shotgun (WGS) entry which is preliminary data.</text>
</comment>
<dbReference type="AlphaFoldDB" id="A0A1R3HSH3"/>
<evidence type="ECO:0000313" key="3">
    <source>
        <dbReference type="Proteomes" id="UP000187203"/>
    </source>
</evidence>